<organism evidence="2 4">
    <name type="scientific">Mycolicibacterium conceptionense</name>
    <dbReference type="NCBI Taxonomy" id="451644"/>
    <lineage>
        <taxon>Bacteria</taxon>
        <taxon>Bacillati</taxon>
        <taxon>Actinomycetota</taxon>
        <taxon>Actinomycetes</taxon>
        <taxon>Mycobacteriales</taxon>
        <taxon>Mycobacteriaceae</taxon>
        <taxon>Mycolicibacterium</taxon>
    </lineage>
</organism>
<dbReference type="PATRIC" id="fig|451644.5.peg.6556"/>
<accession>A0A0J8WM71</accession>
<reference evidence="1 5" key="1">
    <citation type="submission" date="2015-03" db="EMBL/GenBank/DDBJ databases">
        <authorList>
            <person name="Murphy D."/>
        </authorList>
    </citation>
    <scope>NUCLEOTIDE SEQUENCE [LARGE SCALE GENOMIC DNA]</scope>
    <source>
        <strain evidence="1 5">D16</strain>
    </source>
</reference>
<dbReference type="EMBL" id="LFOD01000058">
    <property type="protein sequence ID" value="KMV14104.1"/>
    <property type="molecule type" value="Genomic_DNA"/>
</dbReference>
<reference evidence="3 6" key="3">
    <citation type="submission" date="2016-01" db="EMBL/GenBank/DDBJ databases">
        <title>The new phylogeny of the genus Mycobacterium.</title>
        <authorList>
            <person name="Tarcisio F."/>
            <person name="Conor M."/>
            <person name="Antonella G."/>
            <person name="Elisabetta G."/>
            <person name="Giulia F.S."/>
            <person name="Sara T."/>
            <person name="Anna F."/>
            <person name="Clotilde B."/>
            <person name="Roberto B."/>
            <person name="Veronica D.S."/>
            <person name="Fabio R."/>
            <person name="Monica P."/>
            <person name="Olivier J."/>
            <person name="Enrico T."/>
            <person name="Nicola S."/>
        </authorList>
    </citation>
    <scope>NUCLEOTIDE SEQUENCE [LARGE SCALE GENOMIC DNA]</scope>
    <source>
        <strain evidence="3 6">CCUG 50187</strain>
    </source>
</reference>
<protein>
    <submittedName>
        <fullName evidence="2">Uncharacterized protein</fullName>
    </submittedName>
</protein>
<keyword evidence="6" id="KW-1185">Reference proteome</keyword>
<evidence type="ECO:0000313" key="5">
    <source>
        <dbReference type="Proteomes" id="UP000182227"/>
    </source>
</evidence>
<dbReference type="EMBL" id="CTEF01000001">
    <property type="protein sequence ID" value="CQD04543.1"/>
    <property type="molecule type" value="Genomic_DNA"/>
</dbReference>
<sequence length="92" mass="9818">MVRERKAYFHAASQSRDIMVAIDSHGIAAGVRLSGGVMKLSDDELASRIIRLNALASLRRLHALAGSCGNATSDVRFPTDAQVAAYAATIDF</sequence>
<reference evidence="2 4" key="2">
    <citation type="submission" date="2015-06" db="EMBL/GenBank/DDBJ databases">
        <title>Genome sequence of Mycobacterium conceptionense strain MLE.</title>
        <authorList>
            <person name="Greninger A.L."/>
            <person name="Cunningham G."/>
            <person name="Chiu C.Y."/>
            <person name="Miller S."/>
        </authorList>
    </citation>
    <scope>NUCLEOTIDE SEQUENCE [LARGE SCALE GENOMIC DNA]</scope>
    <source>
        <strain evidence="2 4">MLE</strain>
    </source>
</reference>
<dbReference type="Proteomes" id="UP000193811">
    <property type="component" value="Unassembled WGS sequence"/>
</dbReference>
<dbReference type="AlphaFoldDB" id="A0A0J8WM71"/>
<dbReference type="Proteomes" id="UP000037594">
    <property type="component" value="Unassembled WGS sequence"/>
</dbReference>
<dbReference type="Proteomes" id="UP000182227">
    <property type="component" value="Unassembled WGS sequence"/>
</dbReference>
<evidence type="ECO:0000313" key="2">
    <source>
        <dbReference type="EMBL" id="KMV14104.1"/>
    </source>
</evidence>
<proteinExistence type="predicted"/>
<evidence type="ECO:0000313" key="6">
    <source>
        <dbReference type="Proteomes" id="UP000193811"/>
    </source>
</evidence>
<name>A0A0J8WM71_9MYCO</name>
<gene>
    <name evidence="2" type="ORF">ACT17_31935</name>
    <name evidence="3" type="ORF">AWB98_15425</name>
    <name evidence="1" type="ORF">BN970_00759</name>
</gene>
<evidence type="ECO:0000313" key="1">
    <source>
        <dbReference type="EMBL" id="CQD04543.1"/>
    </source>
</evidence>
<dbReference type="EMBL" id="LQOP01000016">
    <property type="protein sequence ID" value="ORV26253.1"/>
    <property type="molecule type" value="Genomic_DNA"/>
</dbReference>
<evidence type="ECO:0000313" key="3">
    <source>
        <dbReference type="EMBL" id="ORV26253.1"/>
    </source>
</evidence>
<evidence type="ECO:0000313" key="4">
    <source>
        <dbReference type="Proteomes" id="UP000037594"/>
    </source>
</evidence>